<dbReference type="EMBL" id="CP089983">
    <property type="protein sequence ID" value="WXB02006.1"/>
    <property type="molecule type" value="Genomic_DNA"/>
</dbReference>
<evidence type="ECO:0000313" key="2">
    <source>
        <dbReference type="Proteomes" id="UP001374803"/>
    </source>
</evidence>
<organism evidence="1 2">
    <name type="scientific">Pendulispora rubella</name>
    <dbReference type="NCBI Taxonomy" id="2741070"/>
    <lineage>
        <taxon>Bacteria</taxon>
        <taxon>Pseudomonadati</taxon>
        <taxon>Myxococcota</taxon>
        <taxon>Myxococcia</taxon>
        <taxon>Myxococcales</taxon>
        <taxon>Sorangiineae</taxon>
        <taxon>Pendulisporaceae</taxon>
        <taxon>Pendulispora</taxon>
    </lineage>
</organism>
<sequence>MMPDADAEMLSLNPSLVLRVEWEVRRKDRGRTRFTMRFPDDVPLVQWLLGTLQAAHAGEGGEREVELSSDILDAAIEKGLLVAEDALPGEESSFACRLDPALLALVPEEDMIALRTACEETGIVLNPACCIQETDDPPQDERVRLGAALWDHLGGDFAQEGRLETTARRGLPPLETSYRLWVPHPFTEAMQPVDMDRSSSDELRAGSIDCEKLAAATRDMLLATHVLIPRPTDESRARDADRIERLRDGLKTDGYVVVRNVLSPLQVAAMRRHFRTLHASGNFTSYEVPSLGARDGIYCDFVSVLFQDQLTRFIGKVVDEPIKPSFTWHFHYRDRAVLTRHIDRPQCRWNVSLAVDSNADASRAGAWSLHFETDQGAHSVRLGPGDAVVYSGTDTPHWREPLPEGHTAGVICLHYVSANFDGSLR</sequence>
<gene>
    <name evidence="1" type="ORF">LVJ94_34475</name>
</gene>
<name>A0ABZ2KYC1_9BACT</name>
<keyword evidence="2" id="KW-1185">Reference proteome</keyword>
<dbReference type="Gene3D" id="2.60.120.620">
    <property type="entry name" value="q2cbj1_9rhob like domain"/>
    <property type="match status" value="1"/>
</dbReference>
<protein>
    <submittedName>
        <fullName evidence="1">Uncharacterized protein</fullName>
    </submittedName>
</protein>
<accession>A0ABZ2KYC1</accession>
<reference evidence="1" key="1">
    <citation type="submission" date="2021-12" db="EMBL/GenBank/DDBJ databases">
        <title>Discovery of the Pendulisporaceae a myxobacterial family with distinct sporulation behavior and unique specialized metabolism.</title>
        <authorList>
            <person name="Garcia R."/>
            <person name="Popoff A."/>
            <person name="Bader C.D."/>
            <person name="Loehr J."/>
            <person name="Walesch S."/>
            <person name="Walt C."/>
            <person name="Boldt J."/>
            <person name="Bunk B."/>
            <person name="Haeckl F.J.F.P.J."/>
            <person name="Gunesch A.P."/>
            <person name="Birkelbach J."/>
            <person name="Nuebel U."/>
            <person name="Pietschmann T."/>
            <person name="Bach T."/>
            <person name="Mueller R."/>
        </authorList>
    </citation>
    <scope>NUCLEOTIDE SEQUENCE</scope>
    <source>
        <strain evidence="1">MSr11367</strain>
    </source>
</reference>
<dbReference type="Proteomes" id="UP001374803">
    <property type="component" value="Chromosome"/>
</dbReference>
<evidence type="ECO:0000313" key="1">
    <source>
        <dbReference type="EMBL" id="WXB02006.1"/>
    </source>
</evidence>
<proteinExistence type="predicted"/>
<dbReference type="RefSeq" id="WP_394831632.1">
    <property type="nucleotide sequence ID" value="NZ_CP089929.1"/>
</dbReference>